<dbReference type="InterPro" id="IPR014777">
    <property type="entry name" value="4pyrrole_Mease_sub1"/>
</dbReference>
<dbReference type="GO" id="GO:0005737">
    <property type="term" value="C:cytoplasm"/>
    <property type="evidence" value="ECO:0007669"/>
    <property type="project" value="UniProtKB-SubCell"/>
</dbReference>
<comment type="function">
    <text evidence="6">Catalyzes the 2'-O-methylation of the ribose of cytidine 1402 (C1402) in 16S rRNA.</text>
</comment>
<dbReference type="PANTHER" id="PTHR46111:SF1">
    <property type="entry name" value="RIBOSOMAL RNA SMALL SUBUNIT METHYLTRANSFERASE I"/>
    <property type="match status" value="1"/>
</dbReference>
<dbReference type="EC" id="2.1.1.198" evidence="6"/>
<dbReference type="InterPro" id="IPR014776">
    <property type="entry name" value="4pyrrole_Mease_sub2"/>
</dbReference>
<dbReference type="Gene3D" id="3.40.1010.10">
    <property type="entry name" value="Cobalt-precorrin-4 Transmethylase, Domain 1"/>
    <property type="match status" value="1"/>
</dbReference>
<dbReference type="RefSeq" id="WP_120530503.1">
    <property type="nucleotide sequence ID" value="NZ_JABFJV010000430.1"/>
</dbReference>
<protein>
    <recommendedName>
        <fullName evidence="6">Ribosomal RNA small subunit methyltransferase I</fullName>
        <ecNumber evidence="6">2.1.1.198</ecNumber>
    </recommendedName>
    <alternativeName>
        <fullName evidence="6">16S rRNA 2'-O-ribose C1402 methyltransferase</fullName>
    </alternativeName>
    <alternativeName>
        <fullName evidence="6">rRNA (cytidine-2'-O-)-methyltransferase RsmI</fullName>
    </alternativeName>
</protein>
<evidence type="ECO:0000256" key="3">
    <source>
        <dbReference type="ARBA" id="ARBA00022603"/>
    </source>
</evidence>
<accession>A0A3A8HBT8</accession>
<keyword evidence="5 6" id="KW-0949">S-adenosyl-L-methionine</keyword>
<dbReference type="CDD" id="cd11648">
    <property type="entry name" value="RsmI"/>
    <property type="match status" value="1"/>
</dbReference>
<evidence type="ECO:0000313" key="8">
    <source>
        <dbReference type="EMBL" id="NOK39195.1"/>
    </source>
</evidence>
<name>A0A3A8HBT8_9BACT</name>
<dbReference type="Pfam" id="PF00590">
    <property type="entry name" value="TP_methylase"/>
    <property type="match status" value="1"/>
</dbReference>
<feature type="domain" description="Tetrapyrrole methylase" evidence="7">
    <location>
        <begin position="4"/>
        <end position="204"/>
    </location>
</feature>
<keyword evidence="1 6" id="KW-0963">Cytoplasm</keyword>
<gene>
    <name evidence="6 8" type="primary">rsmI</name>
    <name evidence="8" type="ORF">HMI49_39070</name>
</gene>
<dbReference type="Proteomes" id="UP000563426">
    <property type="component" value="Unassembled WGS sequence"/>
</dbReference>
<sequence>MAGTLYLVATPIGNLGDVTARALETLRTVGFLACEDTRHSRILLDHFGIAGKDLVSLPAFAEGQRAGRILDRIEAGDDCALITDAGSPGISDPGEKLVAEALERGLKVEPVPGPTALVAALSASGLPTGRFHFLGFLPRKGPERRAMLDEVAPLSATCVLYESPRRLAETLADLQEAWGDRRACVARELTKLHEEFVRGPLSTLVARYAGEETRGEVVVLVEGRTGEQRWSEDELRRALEAGLARGEKLKPLSTELARRAGWPGQDVYRLGLGLKQR</sequence>
<dbReference type="Gene3D" id="3.30.950.10">
    <property type="entry name" value="Methyltransferase, Cobalt-precorrin-4 Transmethylase, Domain 2"/>
    <property type="match status" value="1"/>
</dbReference>
<dbReference type="NCBIfam" id="TIGR00096">
    <property type="entry name" value="16S rRNA (cytidine(1402)-2'-O)-methyltransferase"/>
    <property type="match status" value="1"/>
</dbReference>
<comment type="similarity">
    <text evidence="6">Belongs to the methyltransferase superfamily. RsmI family.</text>
</comment>
<dbReference type="EMBL" id="JABFJV010000430">
    <property type="protein sequence ID" value="NOK39195.1"/>
    <property type="molecule type" value="Genomic_DNA"/>
</dbReference>
<proteinExistence type="inferred from homology"/>
<evidence type="ECO:0000259" key="7">
    <source>
        <dbReference type="Pfam" id="PF00590"/>
    </source>
</evidence>
<keyword evidence="3 6" id="KW-0489">Methyltransferase</keyword>
<evidence type="ECO:0000313" key="9">
    <source>
        <dbReference type="Proteomes" id="UP000563426"/>
    </source>
</evidence>
<comment type="subcellular location">
    <subcellularLocation>
        <location evidence="6">Cytoplasm</location>
    </subcellularLocation>
</comment>
<dbReference type="InterPro" id="IPR008189">
    <property type="entry name" value="rRNA_ssu_MeTfrase_I"/>
</dbReference>
<evidence type="ECO:0000256" key="4">
    <source>
        <dbReference type="ARBA" id="ARBA00022679"/>
    </source>
</evidence>
<dbReference type="AlphaFoldDB" id="A0A3A8HBT8"/>
<reference evidence="8 9" key="1">
    <citation type="submission" date="2020-05" db="EMBL/GenBank/DDBJ databases">
        <authorList>
            <person name="Whitworth D."/>
        </authorList>
    </citation>
    <scope>NUCLEOTIDE SEQUENCE [LARGE SCALE GENOMIC DNA]</scope>
    <source>
        <strain evidence="8 9">AB043B</strain>
    </source>
</reference>
<dbReference type="SUPFAM" id="SSF53790">
    <property type="entry name" value="Tetrapyrrole methylase"/>
    <property type="match status" value="1"/>
</dbReference>
<organism evidence="8 9">
    <name type="scientific">Corallococcus exercitus</name>
    <dbReference type="NCBI Taxonomy" id="2316736"/>
    <lineage>
        <taxon>Bacteria</taxon>
        <taxon>Pseudomonadati</taxon>
        <taxon>Myxococcota</taxon>
        <taxon>Myxococcia</taxon>
        <taxon>Myxococcales</taxon>
        <taxon>Cystobacterineae</taxon>
        <taxon>Myxococcaceae</taxon>
        <taxon>Corallococcus</taxon>
    </lineage>
</organism>
<dbReference type="HAMAP" id="MF_01877">
    <property type="entry name" value="16SrRNA_methyltr_I"/>
    <property type="match status" value="1"/>
</dbReference>
<dbReference type="InterPro" id="IPR035996">
    <property type="entry name" value="4pyrrol_Methylase_sf"/>
</dbReference>
<evidence type="ECO:0000256" key="1">
    <source>
        <dbReference type="ARBA" id="ARBA00022490"/>
    </source>
</evidence>
<evidence type="ECO:0000256" key="6">
    <source>
        <dbReference type="HAMAP-Rule" id="MF_01877"/>
    </source>
</evidence>
<dbReference type="PIRSF" id="PIRSF005917">
    <property type="entry name" value="MTase_YraL"/>
    <property type="match status" value="1"/>
</dbReference>
<comment type="catalytic activity">
    <reaction evidence="6">
        <text>cytidine(1402) in 16S rRNA + S-adenosyl-L-methionine = 2'-O-methylcytidine(1402) in 16S rRNA + S-adenosyl-L-homocysteine + H(+)</text>
        <dbReference type="Rhea" id="RHEA:42924"/>
        <dbReference type="Rhea" id="RHEA-COMP:10285"/>
        <dbReference type="Rhea" id="RHEA-COMP:10286"/>
        <dbReference type="ChEBI" id="CHEBI:15378"/>
        <dbReference type="ChEBI" id="CHEBI:57856"/>
        <dbReference type="ChEBI" id="CHEBI:59789"/>
        <dbReference type="ChEBI" id="CHEBI:74495"/>
        <dbReference type="ChEBI" id="CHEBI:82748"/>
        <dbReference type="EC" id="2.1.1.198"/>
    </reaction>
</comment>
<dbReference type="OrthoDB" id="9809084at2"/>
<dbReference type="GO" id="GO:0070677">
    <property type="term" value="F:rRNA (cytosine-2'-O-)-methyltransferase activity"/>
    <property type="evidence" value="ECO:0007669"/>
    <property type="project" value="UniProtKB-UniRule"/>
</dbReference>
<dbReference type="PANTHER" id="PTHR46111">
    <property type="entry name" value="RIBOSOMAL RNA SMALL SUBUNIT METHYLTRANSFERASE I"/>
    <property type="match status" value="1"/>
</dbReference>
<evidence type="ECO:0000256" key="2">
    <source>
        <dbReference type="ARBA" id="ARBA00022552"/>
    </source>
</evidence>
<keyword evidence="9" id="KW-1185">Reference proteome</keyword>
<keyword evidence="4 6" id="KW-0808">Transferase</keyword>
<comment type="caution">
    <text evidence="8">The sequence shown here is derived from an EMBL/GenBank/DDBJ whole genome shotgun (WGS) entry which is preliminary data.</text>
</comment>
<evidence type="ECO:0000256" key="5">
    <source>
        <dbReference type="ARBA" id="ARBA00022691"/>
    </source>
</evidence>
<dbReference type="FunFam" id="3.30.950.10:FF:000002">
    <property type="entry name" value="Ribosomal RNA small subunit methyltransferase I"/>
    <property type="match status" value="1"/>
</dbReference>
<keyword evidence="2 6" id="KW-0698">rRNA processing</keyword>
<dbReference type="InterPro" id="IPR000878">
    <property type="entry name" value="4pyrrol_Mease"/>
</dbReference>